<protein>
    <submittedName>
        <fullName evidence="1">Uncharacterized protein</fullName>
    </submittedName>
</protein>
<proteinExistence type="predicted"/>
<keyword evidence="2" id="KW-1185">Reference proteome</keyword>
<comment type="caution">
    <text evidence="1">The sequence shown here is derived from an EMBL/GenBank/DDBJ whole genome shotgun (WGS) entry which is preliminary data.</text>
</comment>
<dbReference type="Pfam" id="PF19827">
    <property type="entry name" value="DUF6308"/>
    <property type="match status" value="1"/>
</dbReference>
<dbReference type="EMBL" id="JAVDXZ010000001">
    <property type="protein sequence ID" value="MDR7329873.1"/>
    <property type="molecule type" value="Genomic_DNA"/>
</dbReference>
<name>A0ABU1ZY58_9CORY</name>
<reference evidence="1" key="1">
    <citation type="submission" date="2023-07" db="EMBL/GenBank/DDBJ databases">
        <title>Sequencing the genomes of 1000 actinobacteria strains.</title>
        <authorList>
            <person name="Klenk H.-P."/>
        </authorList>
    </citation>
    <scope>NUCLEOTIDE SEQUENCE</scope>
    <source>
        <strain evidence="1">DSM 107476</strain>
    </source>
</reference>
<organism evidence="1 2">
    <name type="scientific">Corynebacterium guangdongense</name>
    <dbReference type="NCBI Taxonomy" id="1783348"/>
    <lineage>
        <taxon>Bacteria</taxon>
        <taxon>Bacillati</taxon>
        <taxon>Actinomycetota</taxon>
        <taxon>Actinomycetes</taxon>
        <taxon>Mycobacteriales</taxon>
        <taxon>Corynebacteriaceae</taxon>
        <taxon>Corynebacterium</taxon>
    </lineage>
</organism>
<dbReference type="Proteomes" id="UP001180840">
    <property type="component" value="Unassembled WGS sequence"/>
</dbReference>
<evidence type="ECO:0000313" key="1">
    <source>
        <dbReference type="EMBL" id="MDR7329873.1"/>
    </source>
</evidence>
<dbReference type="InterPro" id="IPR046275">
    <property type="entry name" value="DUF6308"/>
</dbReference>
<gene>
    <name evidence="1" type="ORF">J2S39_001549</name>
</gene>
<dbReference type="RefSeq" id="WP_290195046.1">
    <property type="nucleotide sequence ID" value="NZ_CP047654.1"/>
</dbReference>
<sequence length="237" mass="27375">MTVETVTFPSILDPANSDRARQHLEDYYGLRLHPRPDLGWRKSRSALESPLKKGSDMSVFGFVGAYYDRWDDREPGASDPHPDTFTADDLGPVRYLGLAMPANVLIDILDRRPDDFNSLLAKIPNDVDVWNITQDVVDAVRELEYTLRWYSDVAFLTSATIMARKRPRLVPAFDKDIKRGFQAEENKTFMWPLYYAFRTDYGKMVLNNLREVMARAGLPRSISVLRAMEVIVWMEHR</sequence>
<evidence type="ECO:0000313" key="2">
    <source>
        <dbReference type="Proteomes" id="UP001180840"/>
    </source>
</evidence>
<accession>A0ABU1ZY58</accession>